<sequence>MSTPRARNSSNSGRVLDSSLLPLMPEYHYSVVWKVMDQQHPISLKYRPESQPLFNDSETNMMCGQRKCQKGLLFFPFYLWRERQLFVMGRVFAVTSSPS</sequence>
<gene>
    <name evidence="1" type="ORF">E4U56_006906</name>
</gene>
<dbReference type="Proteomes" id="UP000784919">
    <property type="component" value="Unassembled WGS sequence"/>
</dbReference>
<accession>A0A9P7N012</accession>
<evidence type="ECO:0000313" key="1">
    <source>
        <dbReference type="EMBL" id="KAG5977787.1"/>
    </source>
</evidence>
<dbReference type="AlphaFoldDB" id="A0A9P7N012"/>
<organism evidence="1 2">
    <name type="scientific">Claviceps arundinis</name>
    <dbReference type="NCBI Taxonomy" id="1623583"/>
    <lineage>
        <taxon>Eukaryota</taxon>
        <taxon>Fungi</taxon>
        <taxon>Dikarya</taxon>
        <taxon>Ascomycota</taxon>
        <taxon>Pezizomycotina</taxon>
        <taxon>Sordariomycetes</taxon>
        <taxon>Hypocreomycetidae</taxon>
        <taxon>Hypocreales</taxon>
        <taxon>Clavicipitaceae</taxon>
        <taxon>Claviceps</taxon>
    </lineage>
</organism>
<dbReference type="EMBL" id="SRPS01000006">
    <property type="protein sequence ID" value="KAG5977787.1"/>
    <property type="molecule type" value="Genomic_DNA"/>
</dbReference>
<comment type="caution">
    <text evidence="1">The sequence shown here is derived from an EMBL/GenBank/DDBJ whole genome shotgun (WGS) entry which is preliminary data.</text>
</comment>
<reference evidence="1" key="1">
    <citation type="journal article" date="2020" name="bioRxiv">
        <title>Whole genome comparisons of ergot fungi reveals the divergence and evolution of species within the genus Claviceps are the result of varying mechanisms driving genome evolution and host range expansion.</title>
        <authorList>
            <person name="Wyka S.A."/>
            <person name="Mondo S.J."/>
            <person name="Liu M."/>
            <person name="Dettman J."/>
            <person name="Nalam V."/>
            <person name="Broders K.D."/>
        </authorList>
    </citation>
    <scope>NUCLEOTIDE SEQUENCE</scope>
    <source>
        <strain evidence="1">CCC 1102</strain>
    </source>
</reference>
<evidence type="ECO:0000313" key="2">
    <source>
        <dbReference type="Proteomes" id="UP000784919"/>
    </source>
</evidence>
<proteinExistence type="predicted"/>
<protein>
    <submittedName>
        <fullName evidence="1">Uncharacterized protein</fullName>
    </submittedName>
</protein>
<name>A0A9P7N012_9HYPO</name>